<dbReference type="FunFam" id="3.40.50.720:FF:000022">
    <property type="entry name" value="Cinnamyl alcohol dehydrogenase"/>
    <property type="match status" value="1"/>
</dbReference>
<gene>
    <name evidence="8" type="ORF">BCR34DRAFT_621597</name>
</gene>
<evidence type="ECO:0000259" key="7">
    <source>
        <dbReference type="Pfam" id="PF00107"/>
    </source>
</evidence>
<feature type="region of interest" description="Disordered" evidence="5">
    <location>
        <begin position="1"/>
        <end position="29"/>
    </location>
</feature>
<feature type="domain" description="Alcohol dehydrogenase-like C-terminal" evidence="7">
    <location>
        <begin position="149"/>
        <end position="268"/>
    </location>
</feature>
<keyword evidence="4" id="KW-0560">Oxidoreductase</keyword>
<dbReference type="SUPFAM" id="SSF51735">
    <property type="entry name" value="NAD(P)-binding Rossmann-fold domains"/>
    <property type="match status" value="1"/>
</dbReference>
<keyword evidence="6" id="KW-0812">Transmembrane</keyword>
<dbReference type="InterPro" id="IPR036291">
    <property type="entry name" value="NAD(P)-bd_dom_sf"/>
</dbReference>
<dbReference type="PANTHER" id="PTHR42683">
    <property type="entry name" value="ALDEHYDE REDUCTASE"/>
    <property type="match status" value="1"/>
</dbReference>
<dbReference type="Proteomes" id="UP000193144">
    <property type="component" value="Unassembled WGS sequence"/>
</dbReference>
<proteinExistence type="predicted"/>
<dbReference type="OrthoDB" id="1879366at2759"/>
<organism evidence="8 9">
    <name type="scientific">Clohesyomyces aquaticus</name>
    <dbReference type="NCBI Taxonomy" id="1231657"/>
    <lineage>
        <taxon>Eukaryota</taxon>
        <taxon>Fungi</taxon>
        <taxon>Dikarya</taxon>
        <taxon>Ascomycota</taxon>
        <taxon>Pezizomycotina</taxon>
        <taxon>Dothideomycetes</taxon>
        <taxon>Pleosporomycetidae</taxon>
        <taxon>Pleosporales</taxon>
        <taxon>Lindgomycetaceae</taxon>
        <taxon>Clohesyomyces</taxon>
    </lineage>
</organism>
<name>A0A1Y2A604_9PLEO</name>
<evidence type="ECO:0000256" key="2">
    <source>
        <dbReference type="ARBA" id="ARBA00022723"/>
    </source>
</evidence>
<evidence type="ECO:0000256" key="3">
    <source>
        <dbReference type="ARBA" id="ARBA00022833"/>
    </source>
</evidence>
<evidence type="ECO:0000256" key="4">
    <source>
        <dbReference type="ARBA" id="ARBA00023002"/>
    </source>
</evidence>
<keyword evidence="2" id="KW-0479">Metal-binding</keyword>
<dbReference type="Gene3D" id="3.90.180.10">
    <property type="entry name" value="Medium-chain alcohol dehydrogenases, catalytic domain"/>
    <property type="match status" value="1"/>
</dbReference>
<dbReference type="InterPro" id="IPR047109">
    <property type="entry name" value="CAD-like"/>
</dbReference>
<evidence type="ECO:0000313" key="8">
    <source>
        <dbReference type="EMBL" id="ORY17931.1"/>
    </source>
</evidence>
<dbReference type="AlphaFoldDB" id="A0A1Y2A604"/>
<sequence>MITIETPANYRKKGSADGTIREDSSPRKIGPRQVLVHISHSTLCASTGTVSQVGDAVAKSRIGNQCRWDYQDSNCGSPSEQRVLHLPQRDQGSFVTMAVWSEAWPSHLPKGLSNTHAAPLMCAGSTVWTALQKNPVRPTDRVGMVGLGGLGLVAVLSAMALGCEVVVFSKTENKREEAMKPGADEFHAAEDQQILNIGAPLDRLLVAASSQADWELFISLMALEGSIYPITIAFDNLSIPYLEFVLSELKLHRCTVSSCQMHIDMWEFAARKGIKIVG</sequence>
<evidence type="ECO:0000256" key="6">
    <source>
        <dbReference type="SAM" id="Phobius"/>
    </source>
</evidence>
<dbReference type="EMBL" id="MCFA01000009">
    <property type="protein sequence ID" value="ORY17931.1"/>
    <property type="molecule type" value="Genomic_DNA"/>
</dbReference>
<dbReference type="GO" id="GO:0046872">
    <property type="term" value="F:metal ion binding"/>
    <property type="evidence" value="ECO:0007669"/>
    <property type="project" value="UniProtKB-KW"/>
</dbReference>
<dbReference type="SUPFAM" id="SSF50129">
    <property type="entry name" value="GroES-like"/>
    <property type="match status" value="1"/>
</dbReference>
<keyword evidence="6" id="KW-0472">Membrane</keyword>
<dbReference type="GO" id="GO:0016616">
    <property type="term" value="F:oxidoreductase activity, acting on the CH-OH group of donors, NAD or NADP as acceptor"/>
    <property type="evidence" value="ECO:0007669"/>
    <property type="project" value="InterPro"/>
</dbReference>
<keyword evidence="3" id="KW-0862">Zinc</keyword>
<dbReference type="Pfam" id="PF00107">
    <property type="entry name" value="ADH_zinc_N"/>
    <property type="match status" value="1"/>
</dbReference>
<dbReference type="InterPro" id="IPR011032">
    <property type="entry name" value="GroES-like_sf"/>
</dbReference>
<evidence type="ECO:0000256" key="5">
    <source>
        <dbReference type="SAM" id="MobiDB-lite"/>
    </source>
</evidence>
<keyword evidence="6" id="KW-1133">Transmembrane helix</keyword>
<comment type="cofactor">
    <cofactor evidence="1">
        <name>Zn(2+)</name>
        <dbReference type="ChEBI" id="CHEBI:29105"/>
    </cofactor>
</comment>
<dbReference type="STRING" id="1231657.A0A1Y2A604"/>
<evidence type="ECO:0000256" key="1">
    <source>
        <dbReference type="ARBA" id="ARBA00001947"/>
    </source>
</evidence>
<comment type="caution">
    <text evidence="8">The sequence shown here is derived from an EMBL/GenBank/DDBJ whole genome shotgun (WGS) entry which is preliminary data.</text>
</comment>
<accession>A0A1Y2A604</accession>
<protein>
    <recommendedName>
        <fullName evidence="7">Alcohol dehydrogenase-like C-terminal domain-containing protein</fullName>
    </recommendedName>
</protein>
<dbReference type="Gene3D" id="3.40.50.720">
    <property type="entry name" value="NAD(P)-binding Rossmann-like Domain"/>
    <property type="match status" value="1"/>
</dbReference>
<feature type="transmembrane region" description="Helical" evidence="6">
    <location>
        <begin position="142"/>
        <end position="167"/>
    </location>
</feature>
<keyword evidence="9" id="KW-1185">Reference proteome</keyword>
<reference evidence="8 9" key="1">
    <citation type="submission" date="2016-07" db="EMBL/GenBank/DDBJ databases">
        <title>Pervasive Adenine N6-methylation of Active Genes in Fungi.</title>
        <authorList>
            <consortium name="DOE Joint Genome Institute"/>
            <person name="Mondo S.J."/>
            <person name="Dannebaum R.O."/>
            <person name="Kuo R.C."/>
            <person name="Labutti K."/>
            <person name="Haridas S."/>
            <person name="Kuo A."/>
            <person name="Salamov A."/>
            <person name="Ahrendt S.R."/>
            <person name="Lipzen A."/>
            <person name="Sullivan W."/>
            <person name="Andreopoulos W.B."/>
            <person name="Clum A."/>
            <person name="Lindquist E."/>
            <person name="Daum C."/>
            <person name="Ramamoorthy G.K."/>
            <person name="Gryganskyi A."/>
            <person name="Culley D."/>
            <person name="Magnuson J.K."/>
            <person name="James T.Y."/>
            <person name="O'Malley M.A."/>
            <person name="Stajich J.E."/>
            <person name="Spatafora J.W."/>
            <person name="Visel A."/>
            <person name="Grigoriev I.V."/>
        </authorList>
    </citation>
    <scope>NUCLEOTIDE SEQUENCE [LARGE SCALE GENOMIC DNA]</scope>
    <source>
        <strain evidence="8 9">CBS 115471</strain>
    </source>
</reference>
<evidence type="ECO:0000313" key="9">
    <source>
        <dbReference type="Proteomes" id="UP000193144"/>
    </source>
</evidence>
<dbReference type="InterPro" id="IPR013149">
    <property type="entry name" value="ADH-like_C"/>
</dbReference>